<dbReference type="AlphaFoldDB" id="A0A5C6ZT65"/>
<evidence type="ECO:0000313" key="3">
    <source>
        <dbReference type="Proteomes" id="UP000321367"/>
    </source>
</evidence>
<comment type="caution">
    <text evidence="2">The sequence shown here is derived from an EMBL/GenBank/DDBJ whole genome shotgun (WGS) entry which is preliminary data.</text>
</comment>
<gene>
    <name evidence="2" type="ORF">ES724_08250</name>
</gene>
<dbReference type="PANTHER" id="PTHR12526">
    <property type="entry name" value="GLYCOSYLTRANSFERASE"/>
    <property type="match status" value="1"/>
</dbReference>
<feature type="domain" description="Glycosyl transferase family 1" evidence="1">
    <location>
        <begin position="160"/>
        <end position="318"/>
    </location>
</feature>
<name>A0A5C6ZT65_9FLAO</name>
<keyword evidence="3" id="KW-1185">Reference proteome</keyword>
<proteinExistence type="predicted"/>
<dbReference type="EMBL" id="VORY01000007">
    <property type="protein sequence ID" value="TXD93905.1"/>
    <property type="molecule type" value="Genomic_DNA"/>
</dbReference>
<dbReference type="PANTHER" id="PTHR12526:SF630">
    <property type="entry name" value="GLYCOSYLTRANSFERASE"/>
    <property type="match status" value="1"/>
</dbReference>
<dbReference type="InterPro" id="IPR001296">
    <property type="entry name" value="Glyco_trans_1"/>
</dbReference>
<sequence length="337" mass="39009">MAESILYIGNKLSDPKANPTSHKSLVRGLQSEGFHIYSASGLRNKYLRLADMIFTFLKYSNEFKVVLIDVYSTQNFWYAIILARLSRYFGKKYIPILHGGDLKNRFENSTYATKKLLENAYHIVSPSIYYKNEVIKLGYQKVIHIPNPIFLKHYNFKERNQFQPKLLWVRAFNDIYNPLMAIKSLELILKKYPSAELCMVGPDKDGSLEACKRYAKSKELPVTFTGKLKKKDWTYLASNFDIFLNTSNIDNSPLSVIEAMALGLPVITTNVGGMPFLIDDKTDGLLIQKNAPEEVSIWVEWIVQNPFETKEITKRAREKVLNFDWHKIKEDWKDLLS</sequence>
<evidence type="ECO:0000313" key="2">
    <source>
        <dbReference type="EMBL" id="TXD93905.1"/>
    </source>
</evidence>
<dbReference type="Proteomes" id="UP000321367">
    <property type="component" value="Unassembled WGS sequence"/>
</dbReference>
<dbReference type="GO" id="GO:0016757">
    <property type="term" value="F:glycosyltransferase activity"/>
    <property type="evidence" value="ECO:0007669"/>
    <property type="project" value="InterPro"/>
</dbReference>
<dbReference type="CDD" id="cd03801">
    <property type="entry name" value="GT4_PimA-like"/>
    <property type="match status" value="1"/>
</dbReference>
<organism evidence="2 3">
    <name type="scientific">Gillisia hiemivivida</name>
    <dbReference type="NCBI Taxonomy" id="291190"/>
    <lineage>
        <taxon>Bacteria</taxon>
        <taxon>Pseudomonadati</taxon>
        <taxon>Bacteroidota</taxon>
        <taxon>Flavobacteriia</taxon>
        <taxon>Flavobacteriales</taxon>
        <taxon>Flavobacteriaceae</taxon>
        <taxon>Gillisia</taxon>
    </lineage>
</organism>
<dbReference type="Pfam" id="PF00534">
    <property type="entry name" value="Glycos_transf_1"/>
    <property type="match status" value="1"/>
</dbReference>
<reference evidence="2 3" key="1">
    <citation type="submission" date="2019-08" db="EMBL/GenBank/DDBJ databases">
        <title>Genome sequence of Gillisia hiemivivida IC154 (type strain).</title>
        <authorList>
            <person name="Bowman J.P."/>
        </authorList>
    </citation>
    <scope>NUCLEOTIDE SEQUENCE [LARGE SCALE GENOMIC DNA]</scope>
    <source>
        <strain evidence="2 3">IC154</strain>
    </source>
</reference>
<protein>
    <submittedName>
        <fullName evidence="2">Glycosyltransferase family 4 protein</fullName>
    </submittedName>
</protein>
<dbReference type="SUPFAM" id="SSF53756">
    <property type="entry name" value="UDP-Glycosyltransferase/glycogen phosphorylase"/>
    <property type="match status" value="1"/>
</dbReference>
<dbReference type="OrthoDB" id="139410at2"/>
<accession>A0A5C6ZT65</accession>
<dbReference type="Gene3D" id="3.40.50.2000">
    <property type="entry name" value="Glycogen Phosphorylase B"/>
    <property type="match status" value="2"/>
</dbReference>
<dbReference type="RefSeq" id="WP_146931991.1">
    <property type="nucleotide sequence ID" value="NZ_CBCSHZ010000006.1"/>
</dbReference>
<keyword evidence="2" id="KW-0808">Transferase</keyword>
<evidence type="ECO:0000259" key="1">
    <source>
        <dbReference type="Pfam" id="PF00534"/>
    </source>
</evidence>